<evidence type="ECO:0000259" key="4">
    <source>
        <dbReference type="PROSITE" id="PS50102"/>
    </source>
</evidence>
<evidence type="ECO:0000256" key="3">
    <source>
        <dbReference type="SAM" id="MobiDB-lite"/>
    </source>
</evidence>
<dbReference type="SUPFAM" id="SSF54928">
    <property type="entry name" value="RNA-binding domain, RBD"/>
    <property type="match status" value="1"/>
</dbReference>
<dbReference type="InterPro" id="IPR011990">
    <property type="entry name" value="TPR-like_helical_dom_sf"/>
</dbReference>
<dbReference type="SMART" id="SM00028">
    <property type="entry name" value="TPR"/>
    <property type="match status" value="3"/>
</dbReference>
<dbReference type="GeneID" id="103363885"/>
<proteinExistence type="predicted"/>
<dbReference type="RefSeq" id="XP_008289056.1">
    <property type="nucleotide sequence ID" value="XM_008290834.1"/>
</dbReference>
<dbReference type="Pfam" id="PF13181">
    <property type="entry name" value="TPR_8"/>
    <property type="match status" value="2"/>
</dbReference>
<feature type="compositionally biased region" description="Basic and acidic residues" evidence="3">
    <location>
        <begin position="118"/>
        <end position="140"/>
    </location>
</feature>
<dbReference type="InterPro" id="IPR000504">
    <property type="entry name" value="RRM_dom"/>
</dbReference>
<evidence type="ECO:0000256" key="2">
    <source>
        <dbReference type="PROSITE-ProRule" id="PRU00339"/>
    </source>
</evidence>
<feature type="compositionally biased region" description="Basic residues" evidence="3">
    <location>
        <begin position="141"/>
        <end position="154"/>
    </location>
</feature>
<protein>
    <submittedName>
        <fullName evidence="6">Nucleolin-like isoform X1</fullName>
    </submittedName>
</protein>
<feature type="compositionally biased region" description="Acidic residues" evidence="3">
    <location>
        <begin position="212"/>
        <end position="222"/>
    </location>
</feature>
<dbReference type="PROSITE" id="PS50102">
    <property type="entry name" value="RRM"/>
    <property type="match status" value="1"/>
</dbReference>
<feature type="compositionally biased region" description="Basic and acidic residues" evidence="3">
    <location>
        <begin position="251"/>
        <end position="291"/>
    </location>
</feature>
<dbReference type="SMART" id="SM00360">
    <property type="entry name" value="RRM"/>
    <property type="match status" value="1"/>
</dbReference>
<accession>A0A9Y4KHI5</accession>
<dbReference type="Gene3D" id="1.25.40.10">
    <property type="entry name" value="Tetratricopeptide repeat domain"/>
    <property type="match status" value="1"/>
</dbReference>
<dbReference type="SUPFAM" id="SSF48452">
    <property type="entry name" value="TPR-like"/>
    <property type="match status" value="1"/>
</dbReference>
<keyword evidence="5" id="KW-1185">Reference proteome</keyword>
<gene>
    <name evidence="6" type="primary">LOC103363885</name>
</gene>
<feature type="region of interest" description="Disordered" evidence="3">
    <location>
        <begin position="74"/>
        <end position="236"/>
    </location>
</feature>
<evidence type="ECO:0000313" key="6">
    <source>
        <dbReference type="RefSeq" id="XP_008289056.1"/>
    </source>
</evidence>
<sequence>MEKVSRLKLRNATAAGLPFTSLFSAQQKVVNMFDGRPHMQRIITCGLFGMEYSEELDDTGEDDFDHWAHGSFHGYGRLPGRSNDRGLNRNPMSSSVYPPPLHYYASAHEASQPAVKVNSRDNDTERKTRLLQESKKGKNKAEKKRLKKQKQKERKQREKLEKDKKQNPARDEEDKDDAQQPEAEDGGAAADKYEDDTGSGVKLSASAKDTDTSDSSENESSDEDAKNDSNDSEELDMTSTFVSKAALIAKRKLEQKPRAEKKEKKKTPGKEERKAVADKPTQDEEVDKKDSAALSSSAFEENVKISTNLANIGNKYASSGDFNMAVKYFTDAIKYNPTEFKLFGNRSFCFEKLREYDKALTDAELSLGICPGWVKGLFRKGRALAGLKRYEEAAQAFRTVLKMDSSCAEAAQELMRVQITQLMGFGFTREQSSNALIIHGTVEKSLEVLSTLNGRPGVTQNGAVPPAQVVNVSGVSPVLSANTSPAAAAARYQEAPKQKLINKPLAPVQNMSNVPNQPKPVYTPSMKASDDDGRPPPELFPVWIGNLNYPVPESTIVNLFSKVGVVYSAKVLVTKRCAFVNFTKQEDCDEAIHRFHGYELNGMKIAVRYPDRIPPGMGISRSALRAENPQDENVGNRELDDGRNAVGNRRFVRPYKPVQNHRGNY</sequence>
<feature type="region of interest" description="Disordered" evidence="3">
    <location>
        <begin position="250"/>
        <end position="293"/>
    </location>
</feature>
<dbReference type="CDD" id="cd00590">
    <property type="entry name" value="RRM_SF"/>
    <property type="match status" value="1"/>
</dbReference>
<dbReference type="GO" id="GO:0003723">
    <property type="term" value="F:RNA binding"/>
    <property type="evidence" value="ECO:0007669"/>
    <property type="project" value="UniProtKB-UniRule"/>
</dbReference>
<dbReference type="Proteomes" id="UP000694891">
    <property type="component" value="Unplaced"/>
</dbReference>
<feature type="repeat" description="TPR" evidence="2">
    <location>
        <begin position="306"/>
        <end position="339"/>
    </location>
</feature>
<dbReference type="PROSITE" id="PS50005">
    <property type="entry name" value="TPR"/>
    <property type="match status" value="1"/>
</dbReference>
<evidence type="ECO:0000256" key="1">
    <source>
        <dbReference type="PROSITE-ProRule" id="PRU00176"/>
    </source>
</evidence>
<dbReference type="Pfam" id="PF00076">
    <property type="entry name" value="RRM_1"/>
    <property type="match status" value="1"/>
</dbReference>
<dbReference type="InterPro" id="IPR012677">
    <property type="entry name" value="Nucleotide-bd_a/b_plait_sf"/>
</dbReference>
<dbReference type="AlphaFoldDB" id="A0A9Y4KHI5"/>
<dbReference type="InterPro" id="IPR035979">
    <property type="entry name" value="RBD_domain_sf"/>
</dbReference>
<feature type="domain" description="RRM" evidence="4">
    <location>
        <begin position="540"/>
        <end position="612"/>
    </location>
</feature>
<reference evidence="6" key="1">
    <citation type="submission" date="2025-08" db="UniProtKB">
        <authorList>
            <consortium name="RefSeq"/>
        </authorList>
    </citation>
    <scope>IDENTIFICATION</scope>
</reference>
<dbReference type="InterPro" id="IPR019734">
    <property type="entry name" value="TPR_rpt"/>
</dbReference>
<name>A0A9Y4KHI5_9TELE</name>
<keyword evidence="1" id="KW-0694">RNA-binding</keyword>
<dbReference type="PANTHER" id="PTHR47678">
    <property type="entry name" value="TETRATRICOPEPTIDE REPEAT PROTEIN 31"/>
    <property type="match status" value="1"/>
</dbReference>
<organism evidence="5 6">
    <name type="scientific">Stegastes partitus</name>
    <name type="common">bicolor damselfish</name>
    <dbReference type="NCBI Taxonomy" id="144197"/>
    <lineage>
        <taxon>Eukaryota</taxon>
        <taxon>Metazoa</taxon>
        <taxon>Chordata</taxon>
        <taxon>Craniata</taxon>
        <taxon>Vertebrata</taxon>
        <taxon>Euteleostomi</taxon>
        <taxon>Actinopterygii</taxon>
        <taxon>Neopterygii</taxon>
        <taxon>Teleostei</taxon>
        <taxon>Neoteleostei</taxon>
        <taxon>Acanthomorphata</taxon>
        <taxon>Ovalentaria</taxon>
        <taxon>Pomacentridae</taxon>
        <taxon>Stegastes</taxon>
    </lineage>
</organism>
<feature type="compositionally biased region" description="Basic and acidic residues" evidence="3">
    <location>
        <begin position="155"/>
        <end position="172"/>
    </location>
</feature>
<keyword evidence="2" id="KW-0802">TPR repeat</keyword>
<evidence type="ECO:0000313" key="5">
    <source>
        <dbReference type="Proteomes" id="UP000694891"/>
    </source>
</evidence>
<dbReference type="PANTHER" id="PTHR47678:SF1">
    <property type="entry name" value="TETRATRICOPEPTIDE REPEAT PROTEIN 31"/>
    <property type="match status" value="1"/>
</dbReference>
<dbReference type="Gene3D" id="3.30.70.330">
    <property type="match status" value="1"/>
</dbReference>